<comment type="caution">
    <text evidence="1">The sequence shown here is derived from an EMBL/GenBank/DDBJ whole genome shotgun (WGS) entry which is preliminary data.</text>
</comment>
<sequence>GTLLKRIYNRKFFYILFYSNKEGDELSSRSIVAQKLCSGGLVTNLGVMEEERREVWWRRLQPMERREEGEVLRWRLLQRWLQLVIVGKNGERGRRGEKRVCAARRFSGRPVAFR</sequence>
<feature type="non-terminal residue" evidence="1">
    <location>
        <position position="1"/>
    </location>
</feature>
<gene>
    <name evidence="1" type="ORF">HAX54_025896</name>
</gene>
<evidence type="ECO:0000313" key="1">
    <source>
        <dbReference type="EMBL" id="MCE5166759.1"/>
    </source>
</evidence>
<dbReference type="EMBL" id="JACEIK010031465">
    <property type="protein sequence ID" value="MCE5166759.1"/>
    <property type="molecule type" value="Genomic_DNA"/>
</dbReference>
<proteinExistence type="predicted"/>
<name>A0ABS8Y6Y1_DATST</name>
<keyword evidence="2" id="KW-1185">Reference proteome</keyword>
<reference evidence="1 2" key="1">
    <citation type="journal article" date="2021" name="BMC Genomics">
        <title>Datura genome reveals duplications of psychoactive alkaloid biosynthetic genes and high mutation rate following tissue culture.</title>
        <authorList>
            <person name="Rajewski A."/>
            <person name="Carter-House D."/>
            <person name="Stajich J."/>
            <person name="Litt A."/>
        </authorList>
    </citation>
    <scope>NUCLEOTIDE SEQUENCE [LARGE SCALE GENOMIC DNA]</scope>
    <source>
        <strain evidence="1">AR-01</strain>
    </source>
</reference>
<organism evidence="1 2">
    <name type="scientific">Datura stramonium</name>
    <name type="common">Jimsonweed</name>
    <name type="synonym">Common thornapple</name>
    <dbReference type="NCBI Taxonomy" id="4076"/>
    <lineage>
        <taxon>Eukaryota</taxon>
        <taxon>Viridiplantae</taxon>
        <taxon>Streptophyta</taxon>
        <taxon>Embryophyta</taxon>
        <taxon>Tracheophyta</taxon>
        <taxon>Spermatophyta</taxon>
        <taxon>Magnoliopsida</taxon>
        <taxon>eudicotyledons</taxon>
        <taxon>Gunneridae</taxon>
        <taxon>Pentapetalae</taxon>
        <taxon>asterids</taxon>
        <taxon>lamiids</taxon>
        <taxon>Solanales</taxon>
        <taxon>Solanaceae</taxon>
        <taxon>Solanoideae</taxon>
        <taxon>Datureae</taxon>
        <taxon>Datura</taxon>
    </lineage>
</organism>
<evidence type="ECO:0000313" key="2">
    <source>
        <dbReference type="Proteomes" id="UP000823775"/>
    </source>
</evidence>
<protein>
    <submittedName>
        <fullName evidence="1">Uncharacterized protein</fullName>
    </submittedName>
</protein>
<dbReference type="Proteomes" id="UP000823775">
    <property type="component" value="Unassembled WGS sequence"/>
</dbReference>
<accession>A0ABS8Y6Y1</accession>